<evidence type="ECO:0000256" key="1">
    <source>
        <dbReference type="ARBA" id="ARBA00007689"/>
    </source>
</evidence>
<dbReference type="EMBL" id="CP047650">
    <property type="protein sequence ID" value="QHJ01049.1"/>
    <property type="molecule type" value="Genomic_DNA"/>
</dbReference>
<evidence type="ECO:0000313" key="3">
    <source>
        <dbReference type="EMBL" id="QHJ01049.1"/>
    </source>
</evidence>
<gene>
    <name evidence="3" type="ORF">GT347_25520</name>
</gene>
<dbReference type="Proteomes" id="UP000464787">
    <property type="component" value="Chromosome"/>
</dbReference>
<dbReference type="InterPro" id="IPR011008">
    <property type="entry name" value="Dimeric_a/b-barrel"/>
</dbReference>
<dbReference type="AlphaFoldDB" id="A0A857JE41"/>
<dbReference type="Gene3D" id="3.30.70.1060">
    <property type="entry name" value="Dimeric alpha+beta barrel"/>
    <property type="match status" value="1"/>
</dbReference>
<dbReference type="KEGG" id="xyk:GT347_25520"/>
<name>A0A857JE41_9BURK</name>
<dbReference type="InterPro" id="IPR005545">
    <property type="entry name" value="YCII"/>
</dbReference>
<proteinExistence type="inferred from homology"/>
<reference evidence="3 4" key="1">
    <citation type="submission" date="2020-01" db="EMBL/GenBank/DDBJ databases">
        <title>Genome sequencing of strain KACC 21265.</title>
        <authorList>
            <person name="Heo J."/>
            <person name="Kim S.-J."/>
            <person name="Kim J.-S."/>
            <person name="Hong S.-B."/>
            <person name="Kwon S.-W."/>
        </authorList>
    </citation>
    <scope>NUCLEOTIDE SEQUENCE [LARGE SCALE GENOMIC DNA]</scope>
    <source>
        <strain evidence="3 4">KACC 21265</strain>
    </source>
</reference>
<dbReference type="SUPFAM" id="SSF54909">
    <property type="entry name" value="Dimeric alpha+beta barrel"/>
    <property type="match status" value="1"/>
</dbReference>
<keyword evidence="4" id="KW-1185">Reference proteome</keyword>
<protein>
    <recommendedName>
        <fullName evidence="2">YCII-related domain-containing protein</fullName>
    </recommendedName>
</protein>
<evidence type="ECO:0000259" key="2">
    <source>
        <dbReference type="Pfam" id="PF03795"/>
    </source>
</evidence>
<accession>A0A857JE41</accession>
<comment type="similarity">
    <text evidence="1">Belongs to the YciI family.</text>
</comment>
<dbReference type="Pfam" id="PF03795">
    <property type="entry name" value="YCII"/>
    <property type="match status" value="1"/>
</dbReference>
<evidence type="ECO:0000313" key="4">
    <source>
        <dbReference type="Proteomes" id="UP000464787"/>
    </source>
</evidence>
<organism evidence="3 4">
    <name type="scientific">Xylophilus rhododendri</name>
    <dbReference type="NCBI Taxonomy" id="2697032"/>
    <lineage>
        <taxon>Bacteria</taxon>
        <taxon>Pseudomonadati</taxon>
        <taxon>Pseudomonadota</taxon>
        <taxon>Betaproteobacteria</taxon>
        <taxon>Burkholderiales</taxon>
        <taxon>Xylophilus</taxon>
    </lineage>
</organism>
<sequence>MLFAVIFTDVPGKGDVRTQYMDAHLEWLEVNKEIIPIGGSLRSEPGEVPKGGLWIAEAETKHDLDALLKTDPFYTAGLRQEYEILYWSKANPSRKALI</sequence>
<feature type="domain" description="YCII-related" evidence="2">
    <location>
        <begin position="1"/>
        <end position="88"/>
    </location>
</feature>